<keyword evidence="1" id="KW-0812">Transmembrane</keyword>
<gene>
    <name evidence="2" type="ORF">L873DRAFT_1818495</name>
</gene>
<keyword evidence="3" id="KW-1185">Reference proteome</keyword>
<reference evidence="2 3" key="1">
    <citation type="journal article" date="2018" name="Nat. Ecol. Evol.">
        <title>Pezizomycetes genomes reveal the molecular basis of ectomycorrhizal truffle lifestyle.</title>
        <authorList>
            <person name="Murat C."/>
            <person name="Payen T."/>
            <person name="Noel B."/>
            <person name="Kuo A."/>
            <person name="Morin E."/>
            <person name="Chen J."/>
            <person name="Kohler A."/>
            <person name="Krizsan K."/>
            <person name="Balestrini R."/>
            <person name="Da Silva C."/>
            <person name="Montanini B."/>
            <person name="Hainaut M."/>
            <person name="Levati E."/>
            <person name="Barry K.W."/>
            <person name="Belfiori B."/>
            <person name="Cichocki N."/>
            <person name="Clum A."/>
            <person name="Dockter R.B."/>
            <person name="Fauchery L."/>
            <person name="Guy J."/>
            <person name="Iotti M."/>
            <person name="Le Tacon F."/>
            <person name="Lindquist E.A."/>
            <person name="Lipzen A."/>
            <person name="Malagnac F."/>
            <person name="Mello A."/>
            <person name="Molinier V."/>
            <person name="Miyauchi S."/>
            <person name="Poulain J."/>
            <person name="Riccioni C."/>
            <person name="Rubini A."/>
            <person name="Sitrit Y."/>
            <person name="Splivallo R."/>
            <person name="Traeger S."/>
            <person name="Wang M."/>
            <person name="Zifcakova L."/>
            <person name="Wipf D."/>
            <person name="Zambonelli A."/>
            <person name="Paolocci F."/>
            <person name="Nowrousian M."/>
            <person name="Ottonello S."/>
            <person name="Baldrian P."/>
            <person name="Spatafora J.W."/>
            <person name="Henrissat B."/>
            <person name="Nagy L.G."/>
            <person name="Aury J.M."/>
            <person name="Wincker P."/>
            <person name="Grigoriev I.V."/>
            <person name="Bonfante P."/>
            <person name="Martin F.M."/>
        </authorList>
    </citation>
    <scope>NUCLEOTIDE SEQUENCE [LARGE SCALE GENOMIC DNA]</scope>
    <source>
        <strain evidence="2 3">120613-1</strain>
    </source>
</reference>
<name>A0A3N4J5X4_9PEZI</name>
<feature type="transmembrane region" description="Helical" evidence="1">
    <location>
        <begin position="27"/>
        <end position="46"/>
    </location>
</feature>
<keyword evidence="1" id="KW-0472">Membrane</keyword>
<dbReference type="EMBL" id="ML120483">
    <property type="protein sequence ID" value="RPA92001.1"/>
    <property type="molecule type" value="Genomic_DNA"/>
</dbReference>
<protein>
    <submittedName>
        <fullName evidence="2">Uncharacterized protein</fullName>
    </submittedName>
</protein>
<accession>A0A3N4J5X4</accession>
<dbReference type="AlphaFoldDB" id="A0A3N4J5X4"/>
<evidence type="ECO:0000313" key="3">
    <source>
        <dbReference type="Proteomes" id="UP000276215"/>
    </source>
</evidence>
<proteinExistence type="predicted"/>
<evidence type="ECO:0000256" key="1">
    <source>
        <dbReference type="SAM" id="Phobius"/>
    </source>
</evidence>
<sequence>MLEHAEQHIPTVPAYHLIYTSTTFEHHVWVTIFSCSLPALLIYYLLKLSGISLNAGSCTKIFI</sequence>
<organism evidence="2 3">
    <name type="scientific">Choiromyces venosus 120613-1</name>
    <dbReference type="NCBI Taxonomy" id="1336337"/>
    <lineage>
        <taxon>Eukaryota</taxon>
        <taxon>Fungi</taxon>
        <taxon>Dikarya</taxon>
        <taxon>Ascomycota</taxon>
        <taxon>Pezizomycotina</taxon>
        <taxon>Pezizomycetes</taxon>
        <taxon>Pezizales</taxon>
        <taxon>Tuberaceae</taxon>
        <taxon>Choiromyces</taxon>
    </lineage>
</organism>
<keyword evidence="1" id="KW-1133">Transmembrane helix</keyword>
<dbReference type="Proteomes" id="UP000276215">
    <property type="component" value="Unassembled WGS sequence"/>
</dbReference>
<evidence type="ECO:0000313" key="2">
    <source>
        <dbReference type="EMBL" id="RPA92001.1"/>
    </source>
</evidence>